<dbReference type="AlphaFoldDB" id="A0AAW8EQM9"/>
<dbReference type="InterPro" id="IPR002347">
    <property type="entry name" value="SDR_fam"/>
</dbReference>
<proteinExistence type="inferred from homology"/>
<protein>
    <submittedName>
        <fullName evidence="3">NAD(P)-dependent dehydrogenase (Short-subunit alcohol dehydrogenase family)</fullName>
    </submittedName>
</protein>
<sequence length="314" mass="33271">MDNTKSAPTGAEGILQGKVAVVTGAGGGIGRDIALAMAREGARVVVNDIGAALNGEGRDAGPAQAVVDEIKALGGQAAANTDSVADPVAGRRMVECALDAFGRLDIVVNNAGILRDGFFHKMGDDQWDAVIKVHLYGSYHVSRAAANHFKEQESGCFVHMTSTSGLIGEIGQANYAAAKMGIAALSKSIALDMSKFNVRSNCIAPFAFSRMIASMPTDTPEQQARVDRLKEMTPAKIAPLAVCLASDLAADTTGQIFAVRNNEIFLMSQPRPVRSVHRGEGWTPQSVADHALPALRAQYHSLDRSSDVFRWNPI</sequence>
<dbReference type="PROSITE" id="PS00061">
    <property type="entry name" value="ADH_SHORT"/>
    <property type="match status" value="1"/>
</dbReference>
<accession>A0AAW8EQM9</accession>
<dbReference type="InterPro" id="IPR020904">
    <property type="entry name" value="Sc_DH/Rdtase_CS"/>
</dbReference>
<dbReference type="PRINTS" id="PR00081">
    <property type="entry name" value="GDHRDH"/>
</dbReference>
<dbReference type="InterPro" id="IPR051687">
    <property type="entry name" value="Peroxisomal_Beta-Oxidation"/>
</dbReference>
<dbReference type="EMBL" id="JAUSRV010000020">
    <property type="protein sequence ID" value="MDP9974814.1"/>
    <property type="molecule type" value="Genomic_DNA"/>
</dbReference>
<evidence type="ECO:0000256" key="1">
    <source>
        <dbReference type="RuleBase" id="RU000363"/>
    </source>
</evidence>
<dbReference type="RefSeq" id="WP_307596848.1">
    <property type="nucleotide sequence ID" value="NZ_JAUSRV010000020.1"/>
</dbReference>
<dbReference type="Pfam" id="PF00106">
    <property type="entry name" value="adh_short"/>
    <property type="match status" value="1"/>
</dbReference>
<dbReference type="SUPFAM" id="SSF51735">
    <property type="entry name" value="NAD(P)-binding Rossmann-fold domains"/>
    <property type="match status" value="1"/>
</dbReference>
<reference evidence="3" key="1">
    <citation type="submission" date="2023-07" db="EMBL/GenBank/DDBJ databases">
        <title>Sorghum-associated microbial communities from plants grown in Nebraska, USA.</title>
        <authorList>
            <person name="Schachtman D."/>
        </authorList>
    </citation>
    <scope>NUCLEOTIDE SEQUENCE</scope>
    <source>
        <strain evidence="3">DS3315</strain>
    </source>
</reference>
<dbReference type="PANTHER" id="PTHR45024:SF3">
    <property type="entry name" value="BLL2957 PROTEIN"/>
    <property type="match status" value="1"/>
</dbReference>
<dbReference type="PANTHER" id="PTHR45024">
    <property type="entry name" value="DEHYDROGENASES, SHORT CHAIN"/>
    <property type="match status" value="1"/>
</dbReference>
<dbReference type="InterPro" id="IPR057326">
    <property type="entry name" value="KR_dom"/>
</dbReference>
<gene>
    <name evidence="3" type="ORF">J2W39_006098</name>
</gene>
<organism evidence="3 4">
    <name type="scientific">Variovorax paradoxus</name>
    <dbReference type="NCBI Taxonomy" id="34073"/>
    <lineage>
        <taxon>Bacteria</taxon>
        <taxon>Pseudomonadati</taxon>
        <taxon>Pseudomonadota</taxon>
        <taxon>Betaproteobacteria</taxon>
        <taxon>Burkholderiales</taxon>
        <taxon>Comamonadaceae</taxon>
        <taxon>Variovorax</taxon>
    </lineage>
</organism>
<dbReference type="PRINTS" id="PR00080">
    <property type="entry name" value="SDRFAMILY"/>
</dbReference>
<dbReference type="Proteomes" id="UP001224845">
    <property type="component" value="Unassembled WGS sequence"/>
</dbReference>
<dbReference type="Gene3D" id="3.40.50.720">
    <property type="entry name" value="NAD(P)-binding Rossmann-like Domain"/>
    <property type="match status" value="1"/>
</dbReference>
<comment type="similarity">
    <text evidence="1">Belongs to the short-chain dehydrogenases/reductases (SDR) family.</text>
</comment>
<name>A0AAW8EQM9_VARPD</name>
<dbReference type="InterPro" id="IPR036291">
    <property type="entry name" value="NAD(P)-bd_dom_sf"/>
</dbReference>
<comment type="caution">
    <text evidence="3">The sequence shown here is derived from an EMBL/GenBank/DDBJ whole genome shotgun (WGS) entry which is preliminary data.</text>
</comment>
<feature type="domain" description="Ketoreductase" evidence="2">
    <location>
        <begin position="18"/>
        <end position="211"/>
    </location>
</feature>
<dbReference type="SMART" id="SM00822">
    <property type="entry name" value="PKS_KR"/>
    <property type="match status" value="1"/>
</dbReference>
<evidence type="ECO:0000313" key="3">
    <source>
        <dbReference type="EMBL" id="MDP9974814.1"/>
    </source>
</evidence>
<evidence type="ECO:0000313" key="4">
    <source>
        <dbReference type="Proteomes" id="UP001224845"/>
    </source>
</evidence>
<evidence type="ECO:0000259" key="2">
    <source>
        <dbReference type="SMART" id="SM00822"/>
    </source>
</evidence>